<keyword evidence="4" id="KW-1185">Reference proteome</keyword>
<evidence type="ECO:0000256" key="1">
    <source>
        <dbReference type="ARBA" id="ARBA00008520"/>
    </source>
</evidence>
<dbReference type="EMBL" id="CP119108">
    <property type="protein sequence ID" value="WEG08517.1"/>
    <property type="molecule type" value="Genomic_DNA"/>
</dbReference>
<organism evidence="3 4">
    <name type="scientific">Microbacterium horticulturae</name>
    <dbReference type="NCBI Taxonomy" id="3028316"/>
    <lineage>
        <taxon>Bacteria</taxon>
        <taxon>Bacillati</taxon>
        <taxon>Actinomycetota</taxon>
        <taxon>Actinomycetes</taxon>
        <taxon>Micrococcales</taxon>
        <taxon>Microbacteriaceae</taxon>
        <taxon>Microbacterium</taxon>
    </lineage>
</organism>
<dbReference type="PROSITE" id="PS51257">
    <property type="entry name" value="PROKAR_LIPOPROTEIN"/>
    <property type="match status" value="1"/>
</dbReference>
<dbReference type="InterPro" id="IPR050490">
    <property type="entry name" value="Bact_solute-bd_prot1"/>
</dbReference>
<dbReference type="Proteomes" id="UP001214553">
    <property type="component" value="Chromosome"/>
</dbReference>
<proteinExistence type="inferred from homology"/>
<evidence type="ECO:0000313" key="4">
    <source>
        <dbReference type="Proteomes" id="UP001214553"/>
    </source>
</evidence>
<dbReference type="SUPFAM" id="SSF53850">
    <property type="entry name" value="Periplasmic binding protein-like II"/>
    <property type="match status" value="1"/>
</dbReference>
<dbReference type="PANTHER" id="PTHR43649">
    <property type="entry name" value="ARABINOSE-BINDING PROTEIN-RELATED"/>
    <property type="match status" value="1"/>
</dbReference>
<keyword evidence="2" id="KW-0813">Transport</keyword>
<reference evidence="3 4" key="1">
    <citation type="submission" date="2023-03" db="EMBL/GenBank/DDBJ databases">
        <title>Genome sequence of Microbacterium sp. KACC 23027.</title>
        <authorList>
            <person name="Kim S."/>
            <person name="Heo J."/>
            <person name="Kwon S.-W."/>
        </authorList>
    </citation>
    <scope>NUCLEOTIDE SEQUENCE [LARGE SCALE GENOMIC DNA]</scope>
    <source>
        <strain evidence="3 4">KACC 23027</strain>
    </source>
</reference>
<accession>A0ABY8BX97</accession>
<protein>
    <submittedName>
        <fullName evidence="3">ABC transporter substrate-binding protein</fullName>
    </submittedName>
</protein>
<dbReference type="Gene3D" id="3.40.190.10">
    <property type="entry name" value="Periplasmic binding protein-like II"/>
    <property type="match status" value="2"/>
</dbReference>
<evidence type="ECO:0000313" key="3">
    <source>
        <dbReference type="EMBL" id="WEG08517.1"/>
    </source>
</evidence>
<name>A0ABY8BX97_9MICO</name>
<gene>
    <name evidence="3" type="ORF">PU630_14910</name>
</gene>
<sequence>MRVHVNGGRSFGPVRQAAVLAVAAASVIGLSACSSGGGSSGGNASGSVKGATVTIYGPDTGTEATELEASWSAWAKQQGITIQYTGDKNFTANIATKIQANSLPDIGMFPQPGLLSAAVQTGKVKELDSATATSVKNNFSTDWQGYVTSGGKLYATPMDASVKGYIWYSPADFKKWGVSVPTTYDQLLQLTSTIRQKTGQPPWCAGFNSGDASGWPGADQLAELVLADSGPSVYDAWVKGTTKFTDPAIGSAFDTLGKTLLNPQYVNAGFGDVKSINSTAFGDVATPLASGKCALTNQATFLEASFATVKTAAGNTPKVAPDGDIWAFPQPGPTAGKNAVVGGGDFAAAFDANAATQKVMQYLSSAEWANSLIAVPNASFISANKGLDATKEQDALLASAIKILQDPATVFRFGADDAMPNVVETAFWTGMVDWINGKSTSAVQAQIQAAWPAG</sequence>
<dbReference type="RefSeq" id="WP_275277845.1">
    <property type="nucleotide sequence ID" value="NZ_CP119108.1"/>
</dbReference>
<comment type="similarity">
    <text evidence="1">Belongs to the bacterial solute-binding protein 1 family.</text>
</comment>
<evidence type="ECO:0000256" key="2">
    <source>
        <dbReference type="ARBA" id="ARBA00022448"/>
    </source>
</evidence>
<dbReference type="PANTHER" id="PTHR43649:SF29">
    <property type="entry name" value="OSMOPROTECTIVE COMPOUNDS-BINDING PROTEIN GGTB"/>
    <property type="match status" value="1"/>
</dbReference>